<feature type="active site" description="Proton acceptor" evidence="5">
    <location>
        <position position="417"/>
    </location>
</feature>
<comment type="similarity">
    <text evidence="2 6">Belongs to the thiolase-like superfamily. Thiolase family.</text>
</comment>
<evidence type="ECO:0000259" key="8">
    <source>
        <dbReference type="Pfam" id="PF00108"/>
    </source>
</evidence>
<keyword evidence="3 6" id="KW-0808">Transferase</keyword>
<comment type="caution">
    <text evidence="10">The sequence shown here is derived from an EMBL/GenBank/DDBJ whole genome shotgun (WGS) entry which is preliminary data.</text>
</comment>
<sequence>MCSYPTHQIPAAACKQISNLFPLLLLLTFILIILELRCRWVEVFTLLGEENSFRAFGGKLKDHTATDLAATATTAALQSAGLSPEQVDTAICGNVSSTSVAGPYIARHMALQAGVKESTPCLTVNRLCGSGFQSVLNGAQEIQLKEAEVAVCAGSENMSMAPYILRGARFGTKLGVDLKLEDSLWATLTDHGIKTPMGVTAENLAAKYKLTREECDQFALSSQQRWSAANEDGRFEKEMVSIILKSKKGDEEFKVDEHPKSTSLEKLAKLPTVFKKDGTVTAGNASGICDGAGSIVLASEDAVKANNLKPLAKLLGYQVSGCDPHIMGIGPVPAIRLLLERTGYTLGDIDMVEINEAFAPQTLACMKELGLDHSKTNVNGGAVALGHPVGASGSRITAHLCYELQRTQKKLAIGSACIGGGQGIALLLERC</sequence>
<comment type="pathway">
    <text evidence="1">Lipid metabolism.</text>
</comment>
<keyword evidence="7" id="KW-0472">Membrane</keyword>
<evidence type="ECO:0000256" key="5">
    <source>
        <dbReference type="PIRSR" id="PIRSR000429-1"/>
    </source>
</evidence>
<dbReference type="InterPro" id="IPR016039">
    <property type="entry name" value="Thiolase-like"/>
</dbReference>
<evidence type="ECO:0000313" key="10">
    <source>
        <dbReference type="EMBL" id="KAF6023490.1"/>
    </source>
</evidence>
<dbReference type="Pfam" id="PF02803">
    <property type="entry name" value="Thiolase_C"/>
    <property type="match status" value="1"/>
</dbReference>
<keyword evidence="7" id="KW-0812">Transmembrane</keyword>
<keyword evidence="7" id="KW-1133">Transmembrane helix</keyword>
<dbReference type="PANTHER" id="PTHR18919:SF107">
    <property type="entry name" value="ACETYL-COA ACETYLTRANSFERASE, CYTOSOLIC"/>
    <property type="match status" value="1"/>
</dbReference>
<feature type="domain" description="Thiolase N-terminal" evidence="8">
    <location>
        <begin position="53"/>
        <end position="301"/>
    </location>
</feature>
<dbReference type="PANTHER" id="PTHR18919">
    <property type="entry name" value="ACETYL-COA C-ACYLTRANSFERASE"/>
    <property type="match status" value="1"/>
</dbReference>
<dbReference type="NCBIfam" id="TIGR01930">
    <property type="entry name" value="AcCoA-C-Actrans"/>
    <property type="match status" value="1"/>
</dbReference>
<dbReference type="InterPro" id="IPR020615">
    <property type="entry name" value="Thiolase_acyl_enz_int_AS"/>
</dbReference>
<dbReference type="PROSITE" id="PS00099">
    <property type="entry name" value="THIOLASE_3"/>
    <property type="match status" value="1"/>
</dbReference>
<reference evidence="10" key="1">
    <citation type="submission" date="2020-06" db="EMBL/GenBank/DDBJ databases">
        <title>Draft genome of Bugula neritina, a colonial animal packing powerful symbionts and potential medicines.</title>
        <authorList>
            <person name="Rayko M."/>
        </authorList>
    </citation>
    <scope>NUCLEOTIDE SEQUENCE [LARGE SCALE GENOMIC DNA]</scope>
    <source>
        <strain evidence="10">Kwan_BN1</strain>
    </source>
</reference>
<dbReference type="PIRSF" id="PIRSF000429">
    <property type="entry name" value="Ac-CoA_Ac_transf"/>
    <property type="match status" value="1"/>
</dbReference>
<dbReference type="GO" id="GO:0003985">
    <property type="term" value="F:acetyl-CoA C-acetyltransferase activity"/>
    <property type="evidence" value="ECO:0007669"/>
    <property type="project" value="TreeGrafter"/>
</dbReference>
<evidence type="ECO:0000313" key="11">
    <source>
        <dbReference type="Proteomes" id="UP000593567"/>
    </source>
</evidence>
<evidence type="ECO:0000256" key="7">
    <source>
        <dbReference type="SAM" id="Phobius"/>
    </source>
</evidence>
<dbReference type="PROSITE" id="PS00098">
    <property type="entry name" value="THIOLASE_1"/>
    <property type="match status" value="1"/>
</dbReference>
<keyword evidence="4 6" id="KW-0012">Acyltransferase</keyword>
<evidence type="ECO:0000256" key="4">
    <source>
        <dbReference type="ARBA" id="ARBA00023315"/>
    </source>
</evidence>
<dbReference type="InterPro" id="IPR002155">
    <property type="entry name" value="Thiolase"/>
</dbReference>
<dbReference type="OrthoDB" id="5404651at2759"/>
<evidence type="ECO:0000256" key="3">
    <source>
        <dbReference type="ARBA" id="ARBA00022679"/>
    </source>
</evidence>
<accession>A0A7J7JB62</accession>
<dbReference type="InterPro" id="IPR020610">
    <property type="entry name" value="Thiolase_AS"/>
</dbReference>
<proteinExistence type="inferred from homology"/>
<feature type="active site" description="Acyl-thioester intermediate" evidence="5">
    <location>
        <position position="128"/>
    </location>
</feature>
<dbReference type="EMBL" id="VXIV02002706">
    <property type="protein sequence ID" value="KAF6023490.1"/>
    <property type="molecule type" value="Genomic_DNA"/>
</dbReference>
<dbReference type="FunFam" id="3.40.47.10:FF:000010">
    <property type="entry name" value="Acetyl-CoA acetyltransferase (Thiolase)"/>
    <property type="match status" value="1"/>
</dbReference>
<evidence type="ECO:0000256" key="6">
    <source>
        <dbReference type="RuleBase" id="RU003557"/>
    </source>
</evidence>
<name>A0A7J7JB62_BUGNE</name>
<organism evidence="10 11">
    <name type="scientific">Bugula neritina</name>
    <name type="common">Brown bryozoan</name>
    <name type="synonym">Sertularia neritina</name>
    <dbReference type="NCBI Taxonomy" id="10212"/>
    <lineage>
        <taxon>Eukaryota</taxon>
        <taxon>Metazoa</taxon>
        <taxon>Spiralia</taxon>
        <taxon>Lophotrochozoa</taxon>
        <taxon>Bryozoa</taxon>
        <taxon>Gymnolaemata</taxon>
        <taxon>Cheilostomatida</taxon>
        <taxon>Flustrina</taxon>
        <taxon>Buguloidea</taxon>
        <taxon>Bugulidae</taxon>
        <taxon>Bugula</taxon>
    </lineage>
</organism>
<evidence type="ECO:0000256" key="1">
    <source>
        <dbReference type="ARBA" id="ARBA00005189"/>
    </source>
</evidence>
<gene>
    <name evidence="10" type="ORF">EB796_018203</name>
</gene>
<dbReference type="GO" id="GO:0005739">
    <property type="term" value="C:mitochondrion"/>
    <property type="evidence" value="ECO:0007669"/>
    <property type="project" value="TreeGrafter"/>
</dbReference>
<dbReference type="Gene3D" id="3.40.47.10">
    <property type="match status" value="2"/>
</dbReference>
<dbReference type="SUPFAM" id="SSF53901">
    <property type="entry name" value="Thiolase-like"/>
    <property type="match status" value="2"/>
</dbReference>
<feature type="active site" description="Proton acceptor" evidence="5">
    <location>
        <position position="387"/>
    </location>
</feature>
<dbReference type="PROSITE" id="PS00737">
    <property type="entry name" value="THIOLASE_2"/>
    <property type="match status" value="1"/>
</dbReference>
<evidence type="ECO:0000256" key="2">
    <source>
        <dbReference type="ARBA" id="ARBA00010982"/>
    </source>
</evidence>
<protein>
    <submittedName>
        <fullName evidence="10">ACAA2</fullName>
    </submittedName>
</protein>
<dbReference type="Proteomes" id="UP000593567">
    <property type="component" value="Unassembled WGS sequence"/>
</dbReference>
<dbReference type="InterPro" id="IPR020617">
    <property type="entry name" value="Thiolase_C"/>
</dbReference>
<feature type="transmembrane region" description="Helical" evidence="7">
    <location>
        <begin position="20"/>
        <end position="38"/>
    </location>
</feature>
<dbReference type="CDD" id="cd00751">
    <property type="entry name" value="thiolase"/>
    <property type="match status" value="1"/>
</dbReference>
<dbReference type="Pfam" id="PF00108">
    <property type="entry name" value="Thiolase_N"/>
    <property type="match status" value="1"/>
</dbReference>
<dbReference type="GO" id="GO:0006635">
    <property type="term" value="P:fatty acid beta-oxidation"/>
    <property type="evidence" value="ECO:0007669"/>
    <property type="project" value="TreeGrafter"/>
</dbReference>
<dbReference type="InterPro" id="IPR020613">
    <property type="entry name" value="Thiolase_CS"/>
</dbReference>
<evidence type="ECO:0000259" key="9">
    <source>
        <dbReference type="Pfam" id="PF02803"/>
    </source>
</evidence>
<dbReference type="AlphaFoldDB" id="A0A7J7JB62"/>
<feature type="domain" description="Thiolase C-terminal" evidence="9">
    <location>
        <begin position="308"/>
        <end position="430"/>
    </location>
</feature>
<dbReference type="InterPro" id="IPR020616">
    <property type="entry name" value="Thiolase_N"/>
</dbReference>
<keyword evidence="11" id="KW-1185">Reference proteome</keyword>